<evidence type="ECO:0000256" key="1">
    <source>
        <dbReference type="SAM" id="MobiDB-lite"/>
    </source>
</evidence>
<dbReference type="Proteomes" id="UP001153069">
    <property type="component" value="Unassembled WGS sequence"/>
</dbReference>
<sequence length="114" mass="12585">MGSRNVCYHFDLTEALGSSSEQAQQPPHEAPPLPPAQPPRSNPEGCNASVDITTQDRHATTPPNPNDSSADEAAVATWFQEQVRVDFEGSIYKTVELIENSFRKLLCRCAVLRF</sequence>
<dbReference type="EMBL" id="CAICTM010001220">
    <property type="protein sequence ID" value="CAB9521687.1"/>
    <property type="molecule type" value="Genomic_DNA"/>
</dbReference>
<feature type="region of interest" description="Disordered" evidence="1">
    <location>
        <begin position="15"/>
        <end position="72"/>
    </location>
</feature>
<evidence type="ECO:0000313" key="2">
    <source>
        <dbReference type="EMBL" id="CAB9521687.1"/>
    </source>
</evidence>
<comment type="caution">
    <text evidence="2">The sequence shown here is derived from an EMBL/GenBank/DDBJ whole genome shotgun (WGS) entry which is preliminary data.</text>
</comment>
<feature type="compositionally biased region" description="Pro residues" evidence="1">
    <location>
        <begin position="28"/>
        <end position="41"/>
    </location>
</feature>
<evidence type="ECO:0000313" key="3">
    <source>
        <dbReference type="Proteomes" id="UP001153069"/>
    </source>
</evidence>
<protein>
    <submittedName>
        <fullName evidence="2">Uncharacterized protein</fullName>
    </submittedName>
</protein>
<organism evidence="2 3">
    <name type="scientific">Seminavis robusta</name>
    <dbReference type="NCBI Taxonomy" id="568900"/>
    <lineage>
        <taxon>Eukaryota</taxon>
        <taxon>Sar</taxon>
        <taxon>Stramenopiles</taxon>
        <taxon>Ochrophyta</taxon>
        <taxon>Bacillariophyta</taxon>
        <taxon>Bacillariophyceae</taxon>
        <taxon>Bacillariophycidae</taxon>
        <taxon>Naviculales</taxon>
        <taxon>Naviculaceae</taxon>
        <taxon>Seminavis</taxon>
    </lineage>
</organism>
<accession>A0A9N8EIG2</accession>
<gene>
    <name evidence="2" type="ORF">SEMRO_1222_G253760.1</name>
</gene>
<name>A0A9N8EIG2_9STRA</name>
<keyword evidence="3" id="KW-1185">Reference proteome</keyword>
<dbReference type="AlphaFoldDB" id="A0A9N8EIG2"/>
<proteinExistence type="predicted"/>
<reference evidence="2" key="1">
    <citation type="submission" date="2020-06" db="EMBL/GenBank/DDBJ databases">
        <authorList>
            <consortium name="Plant Systems Biology data submission"/>
        </authorList>
    </citation>
    <scope>NUCLEOTIDE SEQUENCE</scope>
    <source>
        <strain evidence="2">D6</strain>
    </source>
</reference>